<dbReference type="RefSeq" id="WP_210281485.1">
    <property type="nucleotide sequence ID" value="NZ_JACICC010000001.1"/>
</dbReference>
<feature type="chain" id="PRO_5031334438" description="Beta-lactamase" evidence="8">
    <location>
        <begin position="25"/>
        <end position="272"/>
    </location>
</feature>
<evidence type="ECO:0000256" key="1">
    <source>
        <dbReference type="ARBA" id="ARBA00007898"/>
    </source>
</evidence>
<dbReference type="Pfam" id="PF00905">
    <property type="entry name" value="Transpeptidase"/>
    <property type="match status" value="1"/>
</dbReference>
<evidence type="ECO:0000256" key="8">
    <source>
        <dbReference type="SAM" id="SignalP"/>
    </source>
</evidence>
<dbReference type="GO" id="GO:0017001">
    <property type="term" value="P:antibiotic catabolic process"/>
    <property type="evidence" value="ECO:0007669"/>
    <property type="project" value="InterPro"/>
</dbReference>
<dbReference type="GO" id="GO:0008658">
    <property type="term" value="F:penicillin binding"/>
    <property type="evidence" value="ECO:0007669"/>
    <property type="project" value="InterPro"/>
</dbReference>
<comment type="caution">
    <text evidence="10">The sequence shown here is derived from an EMBL/GenBank/DDBJ whole genome shotgun (WGS) entry which is preliminary data.</text>
</comment>
<feature type="active site" description="Acyl-ester intermediate" evidence="6">
    <location>
        <position position="59"/>
    </location>
</feature>
<reference evidence="10 11" key="1">
    <citation type="submission" date="2020-08" db="EMBL/GenBank/DDBJ databases">
        <title>Genomic Encyclopedia of Type Strains, Phase IV (KMG-IV): sequencing the most valuable type-strain genomes for metagenomic binning, comparative biology and taxonomic classification.</title>
        <authorList>
            <person name="Goeker M."/>
        </authorList>
    </citation>
    <scope>NUCLEOTIDE SEQUENCE [LARGE SCALE GENOMIC DNA]</scope>
    <source>
        <strain evidence="10 11">DSM 28760</strain>
    </source>
</reference>
<keyword evidence="11" id="KW-1185">Reference proteome</keyword>
<evidence type="ECO:0000259" key="9">
    <source>
        <dbReference type="Pfam" id="PF00905"/>
    </source>
</evidence>
<protein>
    <recommendedName>
        <fullName evidence="2 7">Beta-lactamase</fullName>
        <ecNumber evidence="2 7">3.5.2.6</ecNumber>
    </recommendedName>
</protein>
<dbReference type="Gene3D" id="3.40.710.10">
    <property type="entry name" value="DD-peptidase/beta-lactamase superfamily"/>
    <property type="match status" value="1"/>
</dbReference>
<evidence type="ECO:0000256" key="5">
    <source>
        <dbReference type="ARBA" id="ARBA00023251"/>
    </source>
</evidence>
<keyword evidence="4 7" id="KW-0378">Hydrolase</keyword>
<dbReference type="EC" id="3.5.2.6" evidence="2 7"/>
<keyword evidence="3 8" id="KW-0732">Signal</keyword>
<feature type="signal peptide" evidence="8">
    <location>
        <begin position="1"/>
        <end position="24"/>
    </location>
</feature>
<dbReference type="InterPro" id="IPR002137">
    <property type="entry name" value="Beta-lactam_class-D_AS"/>
</dbReference>
<dbReference type="EMBL" id="JACICC010000001">
    <property type="protein sequence ID" value="MBB3807974.1"/>
    <property type="molecule type" value="Genomic_DNA"/>
</dbReference>
<dbReference type="NCBIfam" id="NF000270">
    <property type="entry name" value="bla_class_D_alt"/>
    <property type="match status" value="1"/>
</dbReference>
<name>A0A7W5Z111_9HYPH</name>
<evidence type="ECO:0000313" key="10">
    <source>
        <dbReference type="EMBL" id="MBB3807974.1"/>
    </source>
</evidence>
<dbReference type="Proteomes" id="UP000537592">
    <property type="component" value="Unassembled WGS sequence"/>
</dbReference>
<dbReference type="AlphaFoldDB" id="A0A7W5Z111"/>
<dbReference type="SUPFAM" id="SSF56601">
    <property type="entry name" value="beta-lactamase/transpeptidase-like"/>
    <property type="match status" value="1"/>
</dbReference>
<comment type="catalytic activity">
    <reaction evidence="7">
        <text>a beta-lactam + H2O = a substituted beta-amino acid</text>
        <dbReference type="Rhea" id="RHEA:20401"/>
        <dbReference type="ChEBI" id="CHEBI:15377"/>
        <dbReference type="ChEBI" id="CHEBI:35627"/>
        <dbReference type="ChEBI" id="CHEBI:140347"/>
        <dbReference type="EC" id="3.5.2.6"/>
    </reaction>
</comment>
<dbReference type="PROSITE" id="PS00337">
    <property type="entry name" value="BETA_LACTAMASE_D"/>
    <property type="match status" value="1"/>
</dbReference>
<evidence type="ECO:0000256" key="7">
    <source>
        <dbReference type="RuleBase" id="RU361140"/>
    </source>
</evidence>
<dbReference type="InterPro" id="IPR012338">
    <property type="entry name" value="Beta-lactam/transpept-like"/>
</dbReference>
<accession>A0A7W5Z111</accession>
<proteinExistence type="inferred from homology"/>
<evidence type="ECO:0000256" key="4">
    <source>
        <dbReference type="ARBA" id="ARBA00022801"/>
    </source>
</evidence>
<feature type="modified residue" description="N6-carboxylysine" evidence="6">
    <location>
        <position position="62"/>
    </location>
</feature>
<evidence type="ECO:0000256" key="3">
    <source>
        <dbReference type="ARBA" id="ARBA00022729"/>
    </source>
</evidence>
<sequence>MFKHKLPARLILAALISAAIPALADEAHASTICTIVADAASGEIVKEEGRCDERAVAASTFKIPISLMGFDAGILKDAQSPALPFKEGYADWRPSWRHTTDPAKWMKDSVVWYSQEMTRKLGEPRFRNYVQTFQYGDMDLSGEAGKNNGLTYAWLRSLKISPREQVAFLRKVAMRQLLVSDTAYDMTGALIDQGLQPGGWHVYGKTGAGLATQAGQADAADRYRGWFVGWATKNGRTLVFARLTAEEKVSVASSAARRDKVVHDLFSEASGL</sequence>
<gene>
    <name evidence="10" type="ORF">FHS81_000028</name>
</gene>
<feature type="domain" description="Penicillin-binding protein transpeptidase" evidence="9">
    <location>
        <begin position="33"/>
        <end position="264"/>
    </location>
</feature>
<dbReference type="GO" id="GO:0046677">
    <property type="term" value="P:response to antibiotic"/>
    <property type="evidence" value="ECO:0007669"/>
    <property type="project" value="UniProtKB-UniRule"/>
</dbReference>
<keyword evidence="5 7" id="KW-0046">Antibiotic resistance</keyword>
<dbReference type="GO" id="GO:0008800">
    <property type="term" value="F:beta-lactamase activity"/>
    <property type="evidence" value="ECO:0007669"/>
    <property type="project" value="UniProtKB-UniRule"/>
</dbReference>
<dbReference type="InterPro" id="IPR001460">
    <property type="entry name" value="PCN-bd_Tpept"/>
</dbReference>
<evidence type="ECO:0000256" key="6">
    <source>
        <dbReference type="PIRSR" id="PIRSR602137-50"/>
    </source>
</evidence>
<organism evidence="10 11">
    <name type="scientific">Pseudochelatococcus contaminans</name>
    <dbReference type="NCBI Taxonomy" id="1538103"/>
    <lineage>
        <taxon>Bacteria</taxon>
        <taxon>Pseudomonadati</taxon>
        <taxon>Pseudomonadota</taxon>
        <taxon>Alphaproteobacteria</taxon>
        <taxon>Hyphomicrobiales</taxon>
        <taxon>Chelatococcaceae</taxon>
        <taxon>Pseudochelatococcus</taxon>
    </lineage>
</organism>
<evidence type="ECO:0000256" key="2">
    <source>
        <dbReference type="ARBA" id="ARBA00012865"/>
    </source>
</evidence>
<comment type="similarity">
    <text evidence="1 7">Belongs to the class-D beta-lactamase family.</text>
</comment>
<evidence type="ECO:0000313" key="11">
    <source>
        <dbReference type="Proteomes" id="UP000537592"/>
    </source>
</evidence>